<evidence type="ECO:0000313" key="4">
    <source>
        <dbReference type="Proteomes" id="UP000483820"/>
    </source>
</evidence>
<dbReference type="Proteomes" id="UP000483820">
    <property type="component" value="Chromosome V"/>
</dbReference>
<dbReference type="AlphaFoldDB" id="A0A6A5GB65"/>
<dbReference type="GeneID" id="9825111"/>
<dbReference type="KEGG" id="crq:GCK72_018834"/>
<dbReference type="EMBL" id="WUAV01000005">
    <property type="protein sequence ID" value="KAF1752280.1"/>
    <property type="molecule type" value="Genomic_DNA"/>
</dbReference>
<feature type="region of interest" description="Disordered" evidence="2">
    <location>
        <begin position="1"/>
        <end position="149"/>
    </location>
</feature>
<reference evidence="3 4" key="1">
    <citation type="submission" date="2019-12" db="EMBL/GenBank/DDBJ databases">
        <title>Chromosome-level assembly of the Caenorhabditis remanei genome.</title>
        <authorList>
            <person name="Teterina A.A."/>
            <person name="Willis J.H."/>
            <person name="Phillips P.C."/>
        </authorList>
    </citation>
    <scope>NUCLEOTIDE SEQUENCE [LARGE SCALE GENOMIC DNA]</scope>
    <source>
        <strain evidence="3 4">PX506</strain>
        <tissue evidence="3">Whole organism</tissue>
    </source>
</reference>
<sequence>MSDPSDNPESNQERNGEEEEKEEKKEQVDVEKVDEEEEDDEAKRVEKQEQQRIQEEKNKKEKEAARRRAENTPMAFRKLKKPVISKPGGSKTSYESFSRMGHYPKERDPNEEREEIPPVPKPPPTGDEPGTSDRFKEAEFDPFGLPPVIAKEKEKQRIEEMMRNQKQIEEARAQILSERNILKKGFDYVSDKIDNMGPKKKKTPEEMDIGSTSHSGETSVITLSPRNDERVVEDGGSGTETISNQDRNGARQEENVADAPPEPEIQNDNTQVDPVVENQRGQDDQNAANNSCFDSCVLL</sequence>
<feature type="compositionally biased region" description="Polar residues" evidence="2">
    <location>
        <begin position="210"/>
        <end position="225"/>
    </location>
</feature>
<name>A0A6A5GB65_CAERE</name>
<feature type="compositionally biased region" description="Basic and acidic residues" evidence="2">
    <location>
        <begin position="41"/>
        <end position="70"/>
    </location>
</feature>
<proteinExistence type="predicted"/>
<feature type="compositionally biased region" description="Pro residues" evidence="2">
    <location>
        <begin position="117"/>
        <end position="126"/>
    </location>
</feature>
<feature type="compositionally biased region" description="Basic and acidic residues" evidence="2">
    <location>
        <begin position="22"/>
        <end position="31"/>
    </location>
</feature>
<evidence type="ECO:0000256" key="2">
    <source>
        <dbReference type="SAM" id="MobiDB-lite"/>
    </source>
</evidence>
<dbReference type="CTD" id="9825111"/>
<dbReference type="RefSeq" id="XP_003110516.2">
    <property type="nucleotide sequence ID" value="XM_003110468.2"/>
</dbReference>
<evidence type="ECO:0000256" key="1">
    <source>
        <dbReference type="SAM" id="Coils"/>
    </source>
</evidence>
<feature type="coiled-coil region" evidence="1">
    <location>
        <begin position="151"/>
        <end position="178"/>
    </location>
</feature>
<evidence type="ECO:0000313" key="3">
    <source>
        <dbReference type="EMBL" id="KAF1752280.1"/>
    </source>
</evidence>
<accession>A0A6A5GB65</accession>
<feature type="compositionally biased region" description="Polar residues" evidence="2">
    <location>
        <begin position="1"/>
        <end position="10"/>
    </location>
</feature>
<organism evidence="3 4">
    <name type="scientific">Caenorhabditis remanei</name>
    <name type="common">Caenorhabditis vulgaris</name>
    <dbReference type="NCBI Taxonomy" id="31234"/>
    <lineage>
        <taxon>Eukaryota</taxon>
        <taxon>Metazoa</taxon>
        <taxon>Ecdysozoa</taxon>
        <taxon>Nematoda</taxon>
        <taxon>Chromadorea</taxon>
        <taxon>Rhabditida</taxon>
        <taxon>Rhabditina</taxon>
        <taxon>Rhabditomorpha</taxon>
        <taxon>Rhabditoidea</taxon>
        <taxon>Rhabditidae</taxon>
        <taxon>Peloderinae</taxon>
        <taxon>Caenorhabditis</taxon>
    </lineage>
</organism>
<keyword evidence="1" id="KW-0175">Coiled coil</keyword>
<feature type="compositionally biased region" description="Polar residues" evidence="2">
    <location>
        <begin position="284"/>
        <end position="293"/>
    </location>
</feature>
<gene>
    <name evidence="3" type="ORF">GCK72_018834</name>
</gene>
<comment type="caution">
    <text evidence="3">The sequence shown here is derived from an EMBL/GenBank/DDBJ whole genome shotgun (WGS) entry which is preliminary data.</text>
</comment>
<protein>
    <submittedName>
        <fullName evidence="3">Uncharacterized protein</fullName>
    </submittedName>
</protein>
<feature type="region of interest" description="Disordered" evidence="2">
    <location>
        <begin position="188"/>
        <end position="293"/>
    </location>
</feature>